<evidence type="ECO:0000313" key="1">
    <source>
        <dbReference type="EMBL" id="KLU66549.1"/>
    </source>
</evidence>
<evidence type="ECO:0000313" key="2">
    <source>
        <dbReference type="Proteomes" id="UP000036356"/>
    </source>
</evidence>
<dbReference type="STRING" id="476652.DEAC_c12150"/>
<reference evidence="1 2" key="1">
    <citation type="submission" date="2015-06" db="EMBL/GenBank/DDBJ databases">
        <title>Draft genome of the moderately acidophilic sulfate reducer Candidatus Desulfosporosinus acididurans strain M1.</title>
        <authorList>
            <person name="Poehlein A."/>
            <person name="Petzsch P."/>
            <person name="Johnson B.D."/>
            <person name="Schloemann M."/>
            <person name="Daniel R."/>
            <person name="Muehling M."/>
        </authorList>
    </citation>
    <scope>NUCLEOTIDE SEQUENCE [LARGE SCALE GENOMIC DNA]</scope>
    <source>
        <strain evidence="1 2">M1</strain>
    </source>
</reference>
<organism evidence="1 2">
    <name type="scientific">Desulfosporosinus acididurans</name>
    <dbReference type="NCBI Taxonomy" id="476652"/>
    <lineage>
        <taxon>Bacteria</taxon>
        <taxon>Bacillati</taxon>
        <taxon>Bacillota</taxon>
        <taxon>Clostridia</taxon>
        <taxon>Eubacteriales</taxon>
        <taxon>Desulfitobacteriaceae</taxon>
        <taxon>Desulfosporosinus</taxon>
    </lineage>
</organism>
<evidence type="ECO:0008006" key="3">
    <source>
        <dbReference type="Google" id="ProtNLM"/>
    </source>
</evidence>
<accession>A0A0J1FSV6</accession>
<keyword evidence="2" id="KW-1185">Reference proteome</keyword>
<comment type="caution">
    <text evidence="1">The sequence shown here is derived from an EMBL/GenBank/DDBJ whole genome shotgun (WGS) entry which is preliminary data.</text>
</comment>
<name>A0A0J1FSV6_9FIRM</name>
<gene>
    <name evidence="1" type="ORF">DEAC_c12150</name>
</gene>
<dbReference type="PATRIC" id="fig|476652.3.peg.1250"/>
<dbReference type="AlphaFoldDB" id="A0A0J1FSV6"/>
<sequence>MGEAMKFITEMELRDLYQKEPFTTYSLESSIKITPGARQFLVDRGIKLVQHQEAQSNDGISVRRNKGMGDQGLKSCCIQRLRSTMDTLESLFLLVAAELMSGDAMLAEEVIELEKCFRNVKNAELQGFPPDPIKFWDWSEEEIKNCADNLVKLLEINEFHSRLANGKTVTLLNYLRASLSELEPAILEAYWLEEQEVCSRQDLIETVSVIINILCIMMWKCLGGQKCKP</sequence>
<protein>
    <recommendedName>
        <fullName evidence="3">Cobalamin adenosyltransferase</fullName>
    </recommendedName>
</protein>
<dbReference type="Proteomes" id="UP000036356">
    <property type="component" value="Unassembled WGS sequence"/>
</dbReference>
<proteinExistence type="predicted"/>
<dbReference type="EMBL" id="LDZY01000004">
    <property type="protein sequence ID" value="KLU66549.1"/>
    <property type="molecule type" value="Genomic_DNA"/>
</dbReference>